<dbReference type="SUPFAM" id="SSF51735">
    <property type="entry name" value="NAD(P)-binding Rossmann-fold domains"/>
    <property type="match status" value="1"/>
</dbReference>
<dbReference type="Proteomes" id="UP000662857">
    <property type="component" value="Chromosome"/>
</dbReference>
<keyword evidence="3" id="KW-1185">Reference proteome</keyword>
<sequence length="291" mass="30873">MTIAVTGATGQLGRRVVAALLAQGVPADGIVAAVRDPARAAEFAEHGVQVRQADYDRPETLATAFADVRRLLLISANDPSRRMTQHLHVVSAAVDHAVELFAYTSALHAQRNPMLIAADHRATELLIAESGLRHVVLRNGWYTENYTQNLAEVTSSGVLPGCARDGEIAAAPRADYAAAAAAVLTDPPADDTIYELGGDEPFTMAQLADEIGRQAGSQVVYQDLPVREYVATLAGQGMPEPQAMLIADSDLNVARGYLTTDSGDLRRLLGRPTTPLAEVLAAAQMVQGQGE</sequence>
<accession>A0A895YKF5</accession>
<dbReference type="Gene3D" id="3.40.50.720">
    <property type="entry name" value="NAD(P)-binding Rossmann-like Domain"/>
    <property type="match status" value="1"/>
</dbReference>
<proteinExistence type="predicted"/>
<dbReference type="InterPro" id="IPR016040">
    <property type="entry name" value="NAD(P)-bd_dom"/>
</dbReference>
<reference evidence="2" key="1">
    <citation type="submission" date="2021-02" db="EMBL/GenBank/DDBJ databases">
        <title>Natrosporangium hydrolyticum gen. nov., sp. nov, a haloalkaliphilic actinobacterium from a soda solonchak soil.</title>
        <authorList>
            <person name="Sorokin D.Y."/>
            <person name="Khijniak T.V."/>
            <person name="Zakharycheva A.P."/>
            <person name="Boueva O.V."/>
            <person name="Ariskina E.V."/>
            <person name="Hahnke R.L."/>
            <person name="Bunk B."/>
            <person name="Sproer C."/>
            <person name="Schumann P."/>
            <person name="Evtushenko L.I."/>
            <person name="Kublanov I.V."/>
        </authorList>
    </citation>
    <scope>NUCLEOTIDE SEQUENCE</scope>
    <source>
        <strain evidence="2">DSM 106523</strain>
    </source>
</reference>
<dbReference type="AlphaFoldDB" id="A0A895YKF5"/>
<gene>
    <name evidence="2" type="ORF">JQS43_01685</name>
</gene>
<dbReference type="Gene3D" id="3.90.25.10">
    <property type="entry name" value="UDP-galactose 4-epimerase, domain 1"/>
    <property type="match status" value="1"/>
</dbReference>
<evidence type="ECO:0000259" key="1">
    <source>
        <dbReference type="Pfam" id="PF13460"/>
    </source>
</evidence>
<protein>
    <submittedName>
        <fullName evidence="2">SDR family oxidoreductase</fullName>
    </submittedName>
</protein>
<evidence type="ECO:0000313" key="2">
    <source>
        <dbReference type="EMBL" id="QSB15116.1"/>
    </source>
</evidence>
<evidence type="ECO:0000313" key="3">
    <source>
        <dbReference type="Proteomes" id="UP000662857"/>
    </source>
</evidence>
<dbReference type="PANTHER" id="PTHR47129">
    <property type="entry name" value="QUINONE OXIDOREDUCTASE 2"/>
    <property type="match status" value="1"/>
</dbReference>
<feature type="domain" description="NAD(P)-binding" evidence="1">
    <location>
        <begin position="7"/>
        <end position="187"/>
    </location>
</feature>
<dbReference type="InterPro" id="IPR052718">
    <property type="entry name" value="NmrA-type_oxidoreductase"/>
</dbReference>
<dbReference type="KEGG" id="nhy:JQS43_01685"/>
<dbReference type="PANTHER" id="PTHR47129:SF1">
    <property type="entry name" value="NMRA-LIKE DOMAIN-CONTAINING PROTEIN"/>
    <property type="match status" value="1"/>
</dbReference>
<dbReference type="RefSeq" id="WP_239677285.1">
    <property type="nucleotide sequence ID" value="NZ_CP070499.1"/>
</dbReference>
<dbReference type="Pfam" id="PF13460">
    <property type="entry name" value="NAD_binding_10"/>
    <property type="match status" value="1"/>
</dbReference>
<dbReference type="InterPro" id="IPR036291">
    <property type="entry name" value="NAD(P)-bd_dom_sf"/>
</dbReference>
<dbReference type="EMBL" id="CP070499">
    <property type="protein sequence ID" value="QSB15116.1"/>
    <property type="molecule type" value="Genomic_DNA"/>
</dbReference>
<name>A0A895YKF5_9ACTN</name>
<dbReference type="CDD" id="cd05269">
    <property type="entry name" value="TMR_SDR_a"/>
    <property type="match status" value="1"/>
</dbReference>
<organism evidence="2 3">
    <name type="scientific">Natronosporangium hydrolyticum</name>
    <dbReference type="NCBI Taxonomy" id="2811111"/>
    <lineage>
        <taxon>Bacteria</taxon>
        <taxon>Bacillati</taxon>
        <taxon>Actinomycetota</taxon>
        <taxon>Actinomycetes</taxon>
        <taxon>Micromonosporales</taxon>
        <taxon>Micromonosporaceae</taxon>
        <taxon>Natronosporangium</taxon>
    </lineage>
</organism>